<comment type="caution">
    <text evidence="1">The sequence shown here is derived from an EMBL/GenBank/DDBJ whole genome shotgun (WGS) entry which is preliminary data.</text>
</comment>
<proteinExistence type="predicted"/>
<dbReference type="EMBL" id="VCKY01000054">
    <property type="protein sequence ID" value="TMR20682.1"/>
    <property type="molecule type" value="Genomic_DNA"/>
</dbReference>
<dbReference type="SUPFAM" id="SSF142906">
    <property type="entry name" value="YjbR-like"/>
    <property type="match status" value="1"/>
</dbReference>
<dbReference type="InterPro" id="IPR058532">
    <property type="entry name" value="YjbR/MT2646/Rv2570-like"/>
</dbReference>
<dbReference type="AlphaFoldDB" id="A0A5S4FJ42"/>
<dbReference type="Proteomes" id="UP000309128">
    <property type="component" value="Unassembled WGS sequence"/>
</dbReference>
<reference evidence="1 2" key="1">
    <citation type="submission" date="2019-05" db="EMBL/GenBank/DDBJ databases">
        <title>Draft genome sequence of Nonomuraea turkmeniaca DSM 43926.</title>
        <authorList>
            <person name="Saricaoglu S."/>
            <person name="Isik K."/>
        </authorList>
    </citation>
    <scope>NUCLEOTIDE SEQUENCE [LARGE SCALE GENOMIC DNA]</scope>
    <source>
        <strain evidence="1 2">DSM 43926</strain>
    </source>
</reference>
<keyword evidence="2" id="KW-1185">Reference proteome</keyword>
<evidence type="ECO:0000313" key="2">
    <source>
        <dbReference type="Proteomes" id="UP000309128"/>
    </source>
</evidence>
<organism evidence="1 2">
    <name type="scientific">Nonomuraea turkmeniaca</name>
    <dbReference type="NCBI Taxonomy" id="103838"/>
    <lineage>
        <taxon>Bacteria</taxon>
        <taxon>Bacillati</taxon>
        <taxon>Actinomycetota</taxon>
        <taxon>Actinomycetes</taxon>
        <taxon>Streptosporangiales</taxon>
        <taxon>Streptosporangiaceae</taxon>
        <taxon>Nonomuraea</taxon>
    </lineage>
</organism>
<evidence type="ECO:0000313" key="1">
    <source>
        <dbReference type="EMBL" id="TMR20682.1"/>
    </source>
</evidence>
<dbReference type="InterPro" id="IPR038056">
    <property type="entry name" value="YjbR-like_sf"/>
</dbReference>
<sequence>MVTEDDVRRIALALPETGEKTMYGTPAFYVRGKWFARMREEGDMLVLPVASEEEKAELLAAEPAKFGTTPHYDGYAVVLVRLDEVGAEEMSELLTDAWRLRAPKRLAAGYDG</sequence>
<dbReference type="OrthoDB" id="7950977at2"/>
<protein>
    <recommendedName>
        <fullName evidence="3">MmcQ/YjbR family DNA-binding protein</fullName>
    </recommendedName>
</protein>
<dbReference type="Pfam" id="PF04237">
    <property type="entry name" value="YjbR"/>
    <property type="match status" value="1"/>
</dbReference>
<accession>A0A5S4FJ42</accession>
<dbReference type="RefSeq" id="WP_138667323.1">
    <property type="nucleotide sequence ID" value="NZ_VCKY01000054.1"/>
</dbReference>
<gene>
    <name evidence="1" type="ORF">ETD86_18070</name>
</gene>
<evidence type="ECO:0008006" key="3">
    <source>
        <dbReference type="Google" id="ProtNLM"/>
    </source>
</evidence>
<dbReference type="Gene3D" id="3.90.1150.30">
    <property type="match status" value="1"/>
</dbReference>
<name>A0A5S4FJ42_9ACTN</name>